<sequence length="82" mass="9497">MIEIDTTNMCSHLQKKLFEEDGIYHPVWQAMQADEEITAVIRSRQLHIYRNGKKILVLPGKAAPKIIREDSLNELVPKELLK</sequence>
<protein>
    <submittedName>
        <fullName evidence="1">Uncharacterized protein</fullName>
    </submittedName>
</protein>
<name>A0ABX7XUX5_9BACT</name>
<dbReference type="RefSeq" id="WP_199897365.1">
    <property type="nucleotide sequence ID" value="NZ_BAKO01000035.1"/>
</dbReference>
<reference evidence="1 2" key="1">
    <citation type="submission" date="2021-03" db="EMBL/GenBank/DDBJ databases">
        <title>Human Oral Microbial Genomes.</title>
        <authorList>
            <person name="Johnston C.D."/>
            <person name="Chen T."/>
            <person name="Dewhirst F.E."/>
        </authorList>
    </citation>
    <scope>NUCLEOTIDE SEQUENCE [LARGE SCALE GENOMIC DNA]</scope>
    <source>
        <strain evidence="1 2">W1435</strain>
    </source>
</reference>
<evidence type="ECO:0000313" key="1">
    <source>
        <dbReference type="EMBL" id="QUB85267.1"/>
    </source>
</evidence>
<dbReference type="EMBL" id="CP072369">
    <property type="protein sequence ID" value="QUB85267.1"/>
    <property type="molecule type" value="Genomic_DNA"/>
</dbReference>
<dbReference type="Proteomes" id="UP000682005">
    <property type="component" value="Chromosome 2"/>
</dbReference>
<accession>A0ABX7XUX5</accession>
<gene>
    <name evidence="1" type="ORF">J5A51_02975</name>
</gene>
<proteinExistence type="predicted"/>
<evidence type="ECO:0000313" key="2">
    <source>
        <dbReference type="Proteomes" id="UP000682005"/>
    </source>
</evidence>
<organism evidence="1 2">
    <name type="scientific">Prevotella fusca JCM 17724</name>
    <dbReference type="NCBI Taxonomy" id="1236517"/>
    <lineage>
        <taxon>Bacteria</taxon>
        <taxon>Pseudomonadati</taxon>
        <taxon>Bacteroidota</taxon>
        <taxon>Bacteroidia</taxon>
        <taxon>Bacteroidales</taxon>
        <taxon>Prevotellaceae</taxon>
        <taxon>Prevotella</taxon>
    </lineage>
</organism>
<keyword evidence="2" id="KW-1185">Reference proteome</keyword>